<evidence type="ECO:0000313" key="2">
    <source>
        <dbReference type="EMBL" id="KQK27506.1"/>
    </source>
</evidence>
<comment type="caution">
    <text evidence="2">The sequence shown here is derived from an EMBL/GenBank/DDBJ whole genome shotgun (WGS) entry which is preliminary data.</text>
</comment>
<keyword evidence="3" id="KW-1185">Reference proteome</keyword>
<dbReference type="InterPro" id="IPR014710">
    <property type="entry name" value="RmlC-like_jellyroll"/>
</dbReference>
<dbReference type="Pfam" id="PF05523">
    <property type="entry name" value="FdtA"/>
    <property type="match status" value="1"/>
</dbReference>
<proteinExistence type="predicted"/>
<dbReference type="InterPro" id="IPR008894">
    <property type="entry name" value="QdtA_cupin_dom"/>
</dbReference>
<protein>
    <submittedName>
        <fullName evidence="2">Sugar epimerase</fullName>
    </submittedName>
</protein>
<organism evidence="2 3">
    <name type="scientific">Chryseobacterium aquaticum</name>
    <dbReference type="NCBI Taxonomy" id="452084"/>
    <lineage>
        <taxon>Bacteria</taxon>
        <taxon>Pseudomonadati</taxon>
        <taxon>Bacteroidota</taxon>
        <taxon>Flavobacteriia</taxon>
        <taxon>Flavobacteriales</taxon>
        <taxon>Weeksellaceae</taxon>
        <taxon>Chryseobacterium group</taxon>
        <taxon>Chryseobacterium</taxon>
    </lineage>
</organism>
<dbReference type="AlphaFoldDB" id="A0A0Q3SPY2"/>
<reference evidence="2 3" key="1">
    <citation type="submission" date="2015-10" db="EMBL/GenBank/DDBJ databases">
        <title>Chryseobacterium aquaticum genome.</title>
        <authorList>
            <person name="Newman J.D."/>
            <person name="Ferguson M.B."/>
            <person name="Miller J.R."/>
        </authorList>
    </citation>
    <scope>NUCLEOTIDE SEQUENCE [LARGE SCALE GENOMIC DNA]</scope>
    <source>
        <strain evidence="2 3">KCTC 12483</strain>
    </source>
</reference>
<evidence type="ECO:0000259" key="1">
    <source>
        <dbReference type="Pfam" id="PF05523"/>
    </source>
</evidence>
<name>A0A0Q3SPY2_9FLAO</name>
<sequence>MDPERSFWGRCNAVSILEVKSKKSQIKGMLMLLEGKKHQDERGIITYNNDFDASQIKRIYTIENASTEFIRGWQGHKVEQRWFATMKGSFEIFVIRVDDFENPSKDLTIQKYLLTEEVLSYLHIPSGCITAIQSKEEDSKLLVLADYDLGEITDEYRFSLDYFNNI</sequence>
<gene>
    <name evidence="2" type="ORF">AR438_00185</name>
</gene>
<dbReference type="EMBL" id="LLYZ01000001">
    <property type="protein sequence ID" value="KQK27506.1"/>
    <property type="molecule type" value="Genomic_DNA"/>
</dbReference>
<dbReference type="Gene3D" id="2.60.120.10">
    <property type="entry name" value="Jelly Rolls"/>
    <property type="match status" value="1"/>
</dbReference>
<feature type="domain" description="Sugar 3,4-ketoisomerase QdtA cupin" evidence="1">
    <location>
        <begin position="36"/>
        <end position="148"/>
    </location>
</feature>
<accession>A0A0Q3SPY2</accession>
<dbReference type="Proteomes" id="UP000051682">
    <property type="component" value="Unassembled WGS sequence"/>
</dbReference>
<evidence type="ECO:0000313" key="3">
    <source>
        <dbReference type="Proteomes" id="UP000051682"/>
    </source>
</evidence>
<dbReference type="STRING" id="452084.AR438_00185"/>
<dbReference type="SUPFAM" id="SSF51182">
    <property type="entry name" value="RmlC-like cupins"/>
    <property type="match status" value="1"/>
</dbReference>
<dbReference type="InterPro" id="IPR011051">
    <property type="entry name" value="RmlC_Cupin_sf"/>
</dbReference>